<accession>A0ABS1CEW8</accession>
<organism evidence="1 2">
    <name type="scientific">Thiohalocapsa halophila</name>
    <dbReference type="NCBI Taxonomy" id="69359"/>
    <lineage>
        <taxon>Bacteria</taxon>
        <taxon>Pseudomonadati</taxon>
        <taxon>Pseudomonadota</taxon>
        <taxon>Gammaproteobacteria</taxon>
        <taxon>Chromatiales</taxon>
        <taxon>Chromatiaceae</taxon>
        <taxon>Thiohalocapsa</taxon>
    </lineage>
</organism>
<dbReference type="EMBL" id="NRRV01000012">
    <property type="protein sequence ID" value="MBK1630451.1"/>
    <property type="molecule type" value="Genomic_DNA"/>
</dbReference>
<evidence type="ECO:0000313" key="1">
    <source>
        <dbReference type="EMBL" id="MBK1630451.1"/>
    </source>
</evidence>
<reference evidence="1 2" key="1">
    <citation type="journal article" date="2020" name="Microorganisms">
        <title>Osmotic Adaptation and Compatible Solute Biosynthesis of Phototrophic Bacteria as Revealed from Genome Analyses.</title>
        <authorList>
            <person name="Imhoff J.F."/>
            <person name="Rahn T."/>
            <person name="Kunzel S."/>
            <person name="Keller A."/>
            <person name="Neulinger S.C."/>
        </authorList>
    </citation>
    <scope>NUCLEOTIDE SEQUENCE [LARGE SCALE GENOMIC DNA]</scope>
    <source>
        <strain evidence="1 2">DSM 6210</strain>
    </source>
</reference>
<protein>
    <submittedName>
        <fullName evidence="1">Uncharacterized protein</fullName>
    </submittedName>
</protein>
<sequence length="79" mass="8668">MPAAPEALPVDALKARIADMVRGYVARRSPQLARRIADYSGALALHPALRDQPEQRTAFCRLNRHWYLLAAQCPAAAGT</sequence>
<comment type="caution">
    <text evidence="1">The sequence shown here is derived from an EMBL/GenBank/DDBJ whole genome shotgun (WGS) entry which is preliminary data.</text>
</comment>
<keyword evidence="2" id="KW-1185">Reference proteome</keyword>
<proteinExistence type="predicted"/>
<name>A0ABS1CEW8_9GAMM</name>
<dbReference type="Proteomes" id="UP000748752">
    <property type="component" value="Unassembled WGS sequence"/>
</dbReference>
<gene>
    <name evidence="1" type="ORF">CKO31_06770</name>
</gene>
<evidence type="ECO:0000313" key="2">
    <source>
        <dbReference type="Proteomes" id="UP000748752"/>
    </source>
</evidence>